<gene>
    <name evidence="1" type="ORF">MGAL_10B062399</name>
</gene>
<dbReference type="SUPFAM" id="SSF101898">
    <property type="entry name" value="NHL repeat"/>
    <property type="match status" value="1"/>
</dbReference>
<protein>
    <submittedName>
        <fullName evidence="1">Uncharacterized protein</fullName>
    </submittedName>
</protein>
<accession>A0A8B6CBX8</accession>
<dbReference type="InterPro" id="IPR011042">
    <property type="entry name" value="6-blade_b-propeller_TolB-like"/>
</dbReference>
<evidence type="ECO:0000313" key="2">
    <source>
        <dbReference type="Proteomes" id="UP000596742"/>
    </source>
</evidence>
<sequence length="372" mass="41771">MDLSKSQSGPQSTTQFELCESDPKISRKCFNIFMCIACKNNIHPENETAWKQKNSDIKQIRDYRGRTTSDIRDGPASVDVSVVEEYQTTLKGVFQLAVNTVDDSFWIGDGDHNKELKLFTSHTALQKIKPDGNMLKVIYSFNFHIYDMAITPDNDLLIATDGPILKLISGKNKIKDSVYDLDPYQPLCIHVTKNNNVIVGAGIEGRKERIIIVMDQEGNNKNVYDEDMIHGISFTSPLRLTVNKNDNIFVIDMMHEEHRGRVVVLGKDNIINTYSGHSTINTEDRPFIPSDLTATPANNVIVVDMYTSSLHILNSPGNLITYISTAEKGIVQNPFSICLAMEENVCILFMGTITKTDSNEKSKLYKLHLIGC</sequence>
<comment type="caution">
    <text evidence="1">The sequence shown here is derived from an EMBL/GenBank/DDBJ whole genome shotgun (WGS) entry which is preliminary data.</text>
</comment>
<dbReference type="Gene3D" id="2.120.10.30">
    <property type="entry name" value="TolB, C-terminal domain"/>
    <property type="match status" value="1"/>
</dbReference>
<reference evidence="1" key="1">
    <citation type="submission" date="2018-11" db="EMBL/GenBank/DDBJ databases">
        <authorList>
            <person name="Alioto T."/>
            <person name="Alioto T."/>
        </authorList>
    </citation>
    <scope>NUCLEOTIDE SEQUENCE</scope>
</reference>
<dbReference type="EMBL" id="UYJE01001479">
    <property type="protein sequence ID" value="VDI02469.1"/>
    <property type="molecule type" value="Genomic_DNA"/>
</dbReference>
<evidence type="ECO:0000313" key="1">
    <source>
        <dbReference type="EMBL" id="VDI02469.1"/>
    </source>
</evidence>
<keyword evidence="2" id="KW-1185">Reference proteome</keyword>
<name>A0A8B6CBX8_MYTGA</name>
<dbReference type="Proteomes" id="UP000596742">
    <property type="component" value="Unassembled WGS sequence"/>
</dbReference>
<dbReference type="AlphaFoldDB" id="A0A8B6CBX8"/>
<dbReference type="OrthoDB" id="6194537at2759"/>
<proteinExistence type="predicted"/>
<organism evidence="1 2">
    <name type="scientific">Mytilus galloprovincialis</name>
    <name type="common">Mediterranean mussel</name>
    <dbReference type="NCBI Taxonomy" id="29158"/>
    <lineage>
        <taxon>Eukaryota</taxon>
        <taxon>Metazoa</taxon>
        <taxon>Spiralia</taxon>
        <taxon>Lophotrochozoa</taxon>
        <taxon>Mollusca</taxon>
        <taxon>Bivalvia</taxon>
        <taxon>Autobranchia</taxon>
        <taxon>Pteriomorphia</taxon>
        <taxon>Mytilida</taxon>
        <taxon>Mytiloidea</taxon>
        <taxon>Mytilidae</taxon>
        <taxon>Mytilinae</taxon>
        <taxon>Mytilus</taxon>
    </lineage>
</organism>